<dbReference type="Pfam" id="PF12256">
    <property type="entry name" value="TcdB_toxin_midN"/>
    <property type="match status" value="1"/>
</dbReference>
<dbReference type="InterPro" id="IPR022045">
    <property type="entry name" value="TcdB_toxin_mid/N"/>
</dbReference>
<dbReference type="STRING" id="351605.Gura_1158"/>
<dbReference type="PANTHER" id="PTHR32305">
    <property type="match status" value="1"/>
</dbReference>
<dbReference type="NCBIfam" id="TIGR01643">
    <property type="entry name" value="YD_repeat_2x"/>
    <property type="match status" value="2"/>
</dbReference>
<accession>A5GAN3</accession>
<dbReference type="SUPFAM" id="SSF69318">
    <property type="entry name" value="Integrin alpha N-terminal domain"/>
    <property type="match status" value="1"/>
</dbReference>
<dbReference type="Pfam" id="PF05593">
    <property type="entry name" value="RHS_repeat"/>
    <property type="match status" value="3"/>
</dbReference>
<gene>
    <name evidence="4" type="ordered locus">Gura_1158</name>
</gene>
<organism evidence="4 5">
    <name type="scientific">Geotalea uraniireducens (strain Rf4)</name>
    <name type="common">Geobacter uraniireducens</name>
    <dbReference type="NCBI Taxonomy" id="351605"/>
    <lineage>
        <taxon>Bacteria</taxon>
        <taxon>Pseudomonadati</taxon>
        <taxon>Thermodesulfobacteriota</taxon>
        <taxon>Desulfuromonadia</taxon>
        <taxon>Geobacterales</taxon>
        <taxon>Geobacteraceae</taxon>
        <taxon>Geotalea</taxon>
    </lineage>
</organism>
<reference evidence="4 5" key="1">
    <citation type="submission" date="2007-05" db="EMBL/GenBank/DDBJ databases">
        <title>Complete sequence of Geobacter uraniireducens Rf4.</title>
        <authorList>
            <consortium name="US DOE Joint Genome Institute"/>
            <person name="Copeland A."/>
            <person name="Lucas S."/>
            <person name="Lapidus A."/>
            <person name="Barry K."/>
            <person name="Detter J.C."/>
            <person name="Glavina del Rio T."/>
            <person name="Hammon N."/>
            <person name="Israni S."/>
            <person name="Dalin E."/>
            <person name="Tice H."/>
            <person name="Pitluck S."/>
            <person name="Chertkov O."/>
            <person name="Brettin T."/>
            <person name="Bruce D."/>
            <person name="Han C."/>
            <person name="Schmutz J."/>
            <person name="Larimer F."/>
            <person name="Land M."/>
            <person name="Hauser L."/>
            <person name="Kyrpides N."/>
            <person name="Mikhailova N."/>
            <person name="Shelobolina E."/>
            <person name="Aklujkar M."/>
            <person name="Lovley D."/>
            <person name="Richardson P."/>
        </authorList>
    </citation>
    <scope>NUCLEOTIDE SEQUENCE [LARGE SCALE GENOMIC DNA]</scope>
    <source>
        <strain evidence="4 5">Rf4</strain>
    </source>
</reference>
<dbReference type="InterPro" id="IPR031325">
    <property type="entry name" value="RHS_repeat"/>
</dbReference>
<dbReference type="InterPro" id="IPR050708">
    <property type="entry name" value="T6SS_VgrG/RHS"/>
</dbReference>
<evidence type="ECO:0000259" key="2">
    <source>
        <dbReference type="Pfam" id="PF12256"/>
    </source>
</evidence>
<name>A5GAN3_GEOUR</name>
<protein>
    <submittedName>
        <fullName evidence="4">YD repeat protein</fullName>
    </submittedName>
</protein>
<evidence type="ECO:0000256" key="1">
    <source>
        <dbReference type="ARBA" id="ARBA00022737"/>
    </source>
</evidence>
<sequence length="1517" mass="166287">MALSGLATETGWSSIMSWSGPTLNTGSPTVSAGYDCLTGDFDGDGKTDLTCWGGSSTWYMALSSTRTGAGWQTQNWAGPTLTFSNVAILVPDKCITGDFNGDGKTALACFDSGAWTLALSTGRSWEVPSWNGGPAISPNLSIRDQCIWGDFNGDGVTDAACYTGASPYNWNMTLSISNAWMHQDLEGPILQNSHVGYQCLTGDFNGDGKTDFACLDNYGSGSGGTWNVALSYGTGWYQKYLQWEGPAPKPDVPVGRQCTVGDFDGNGKTDVACYSGIGGAWNVALSYDDHYWTTDLLTSIYNGLGSKTDIEYWPSTASDPNIQLPWLDHHNPRLPFPVHTVHSVTTCDNYTSSSCVGNSSVTNYSFAGGFYQIYEHDFRGFNYAKVTGPAGPDGEQKIVETWFHQGDDLAVDANDPGALYDDTKGKPYRTRVSGIANGQALATYSEVETTYTTVADAYHVAPGQIDIYCCADGVSGACKGSTNARHTQTSYTYDQYGNVKRENQYGDVSDPTDDRTVLRGYVQNQDAWIVGLLSSETVYQGIGLQTPVSSTNYDYDGATDCSTYSPTTSPVKGNLTRAVRWYNGGTNTETWTRYDGYGNPVCSKDANDNITRVSYDNTFTFPKISTNPLEQPTTTQYYGVDGVPADYGLYGQIKSITDPNNAVTSYEYDRFGRRTKANRPNFEWTEWRYNSFGTVGYQHVRVNTSAGFWSEDYFDGLGRTFKERKSGPDAKTIVADTRYDRRGAVAQASLPYFEGTETPRYKLFTYDPMGRVTQATSPDPNIRILSCFDEGVMVTIDPNNHRKRESRDVYGRLVKVEEYTGTYAACSTEAGTPYATTSYSYDVLGNLRFVTDTKGNQTEMRYDTLGRKYYMKDPDMGAWSYGYAANGNLTAQTDADSQTIRFTYDPLNRITLKDYPSGTDVVYTYDESFSSNPLGRLTTMTDESGNTKYFYDSLGRITKTVKTVDGKSYTIEVGYTKFDRIWYINYPDTEQVLYEYDTGGNIYKVGNYATFTNYNALGQPGSLNFGNGVSTIYQYYPLNNRLYSITTNSPTQGLINLSYGYDNQGNITSITDHLNASIPHNFTGRSFTLYPGKAHAYGITGTGFQYGPSGNMTNNGQYSILYTYDNMPRSIGGAVSYVYDGNGSRVKKITPATTRTYLDKFYECVGDVCGKYIFAGNTRIVLKSSLGTYYYHQDHLGSTVAATDTGGNKAENIAYYPFGESRSDTGSTGVIHKYTSQELDYETGLYNYNARLYYPEIGRFITADTIVPDYANPQSLNRYAYVQNNPMNYVDPTGHEDIYILRDVFELSNIQTGPSLADTFIEDLPGDANGLYLPYPYLGEVNTGTPFLNSAVNGVISDFSTAAYYGNITYSILGLNNVNLQDLSRANDYLTAGSLALMLFPPTAPFGAAALTTTGLVGVSLGVTEGIITSSANKILSSAAEFSIGMGAGRLARRVAGLTAVKFNFKASRYYSEATGRFVRTSTGLNSSQLKEGAGAISSIPFKLSPNNDPSQAGGRQ</sequence>
<dbReference type="KEGG" id="gur:Gura_1158"/>
<dbReference type="HOGENOM" id="CLU_247916_0_0_7"/>
<dbReference type="InterPro" id="IPR056823">
    <property type="entry name" value="TEN-like_YD-shell"/>
</dbReference>
<dbReference type="EMBL" id="CP000698">
    <property type="protein sequence ID" value="ABQ25362.1"/>
    <property type="molecule type" value="Genomic_DNA"/>
</dbReference>
<evidence type="ECO:0000313" key="4">
    <source>
        <dbReference type="EMBL" id="ABQ25362.1"/>
    </source>
</evidence>
<dbReference type="InterPro" id="IPR022385">
    <property type="entry name" value="Rhs_assc_core"/>
</dbReference>
<feature type="domain" description="Teneurin-like YD-shell" evidence="3">
    <location>
        <begin position="1057"/>
        <end position="1287"/>
    </location>
</feature>
<evidence type="ECO:0000259" key="3">
    <source>
        <dbReference type="Pfam" id="PF25023"/>
    </source>
</evidence>
<dbReference type="Gene3D" id="2.180.10.10">
    <property type="entry name" value="RHS repeat-associated core"/>
    <property type="match status" value="3"/>
</dbReference>
<feature type="domain" description="Insecticide toxin TcdB middle/N-terminal" evidence="2">
    <location>
        <begin position="257"/>
        <end position="399"/>
    </location>
</feature>
<evidence type="ECO:0000313" key="5">
    <source>
        <dbReference type="Proteomes" id="UP000006695"/>
    </source>
</evidence>
<dbReference type="Pfam" id="PF25023">
    <property type="entry name" value="TEN_YD-shell"/>
    <property type="match status" value="1"/>
</dbReference>
<proteinExistence type="predicted"/>
<dbReference type="Gene3D" id="2.40.128.340">
    <property type="match status" value="2"/>
</dbReference>
<keyword evidence="5" id="KW-1185">Reference proteome</keyword>
<dbReference type="InterPro" id="IPR028994">
    <property type="entry name" value="Integrin_alpha_N"/>
</dbReference>
<keyword evidence="1" id="KW-0677">Repeat</keyword>
<dbReference type="PANTHER" id="PTHR32305:SF15">
    <property type="entry name" value="PROTEIN RHSA-RELATED"/>
    <property type="match status" value="1"/>
</dbReference>
<dbReference type="InterPro" id="IPR006530">
    <property type="entry name" value="YD"/>
</dbReference>
<dbReference type="NCBIfam" id="TIGR03696">
    <property type="entry name" value="Rhs_assc_core"/>
    <property type="match status" value="1"/>
</dbReference>
<dbReference type="Proteomes" id="UP000006695">
    <property type="component" value="Chromosome"/>
</dbReference>
<dbReference type="OrthoDB" id="5388941at2"/>